<feature type="domain" description="HNH nuclease" evidence="2">
    <location>
        <begin position="344"/>
        <end position="391"/>
    </location>
</feature>
<dbReference type="HOGENOM" id="CLU_749868_0_0_14"/>
<evidence type="ECO:0000313" key="3">
    <source>
        <dbReference type="EMBL" id="BAC44283.1"/>
    </source>
</evidence>
<evidence type="ECO:0000313" key="4">
    <source>
        <dbReference type="Proteomes" id="UP000002522"/>
    </source>
</evidence>
<accession>Q8EVR6</accession>
<dbReference type="Pfam" id="PF13391">
    <property type="entry name" value="HNH_2"/>
    <property type="match status" value="1"/>
</dbReference>
<keyword evidence="4" id="KW-1185">Reference proteome</keyword>
<dbReference type="InParanoid" id="Q8EVR6"/>
<dbReference type="EMBL" id="BA000026">
    <property type="protein sequence ID" value="BAC44283.1"/>
    <property type="molecule type" value="Genomic_DNA"/>
</dbReference>
<protein>
    <recommendedName>
        <fullName evidence="2">HNH nuclease domain-containing protein</fullName>
    </recommendedName>
</protein>
<dbReference type="AlphaFoldDB" id="Q8EVR6"/>
<gene>
    <name evidence="3" type="ordered locus">MYPE4930</name>
</gene>
<reference evidence="3 4" key="1">
    <citation type="journal article" date="2002" name="Nucleic Acids Res.">
        <title>The complete genomic sequence of Mycoplasma penetrans, an intracellular bacterial pathogen in humans.</title>
        <authorList>
            <person name="Sasaki Y."/>
            <person name="Ishikawa J."/>
            <person name="Yamashita A."/>
            <person name="Oshima K."/>
            <person name="Kenri T."/>
            <person name="Furuya K."/>
            <person name="Yoshino C."/>
            <person name="Horino A."/>
            <person name="Shiba T."/>
            <person name="Sasaki T."/>
            <person name="Hattori M."/>
        </authorList>
    </citation>
    <scope>NUCLEOTIDE SEQUENCE [LARGE SCALE GENOMIC DNA]</scope>
    <source>
        <strain evidence="3 4">HF-2</strain>
    </source>
</reference>
<dbReference type="Proteomes" id="UP000002522">
    <property type="component" value="Chromosome"/>
</dbReference>
<dbReference type="STRING" id="272633.gene:10731610"/>
<keyword evidence="1" id="KW-0175">Coiled coil</keyword>
<dbReference type="InterPro" id="IPR003615">
    <property type="entry name" value="HNH_nuc"/>
</dbReference>
<dbReference type="KEGG" id="mpe:MYPE4930"/>
<proteinExistence type="predicted"/>
<evidence type="ECO:0000256" key="1">
    <source>
        <dbReference type="SAM" id="Coils"/>
    </source>
</evidence>
<dbReference type="eggNOG" id="ENOG502ZEAK">
    <property type="taxonomic scope" value="Bacteria"/>
</dbReference>
<name>Q8EVR6_MALP2</name>
<organism evidence="3 4">
    <name type="scientific">Malacoplasma penetrans (strain HF-2)</name>
    <name type="common">Mycoplasma penetrans</name>
    <dbReference type="NCBI Taxonomy" id="272633"/>
    <lineage>
        <taxon>Bacteria</taxon>
        <taxon>Bacillati</taxon>
        <taxon>Mycoplasmatota</taxon>
        <taxon>Mycoplasmoidales</taxon>
        <taxon>Mycoplasmoidaceae</taxon>
        <taxon>Malacoplasma</taxon>
    </lineage>
</organism>
<evidence type="ECO:0000259" key="2">
    <source>
        <dbReference type="Pfam" id="PF13391"/>
    </source>
</evidence>
<feature type="coiled-coil region" evidence="1">
    <location>
        <begin position="282"/>
        <end position="316"/>
    </location>
</feature>
<sequence>MLIMRNKMDKKFYGFSIPFVTKAVLNKSSNGCKISGTAYYIYDKDLDYKIIKQFIQVSEVEFRPTDKEMIKPTKYYKKNSESFKKIRHGILEEYQASKGLDKNKISKENKETNRLKIEDQNIINKINNCLLSANKVKDSISFFTGSNPSGAEQNNRASNEIIYYPKSCDQSFKNFNGYNFTNPFNRNEIYKINKNIHINSVKNIELISLLDYLELNPKAKELLDDYNYTKYYLLNNDFDLNILTFEELQVFNSKLEKQIFSNNSKVKSDKIKEEITELINNYKSQDLEERDLKENLNKLENSLRKYQKALLNIELKEIIDLPKNKGIENKNNIINSCEKDSFFCYEVAHIVPVKLSKQSEKTMWEIADPNNCLLLSPNTHKAYDLKYIYFNEEGNCYYLSDNRRYEVPNIKQEWLKPERKLYLKKSYQERMNDKTKH</sequence>
<dbReference type="NCBIfam" id="NF045952">
    <property type="entry name" value="MAG4270_fam"/>
    <property type="match status" value="1"/>
</dbReference>